<comment type="similarity">
    <text evidence="1">Belongs to the ABC transporter superfamily.</text>
</comment>
<dbReference type="SUPFAM" id="SSF52540">
    <property type="entry name" value="P-loop containing nucleoside triphosphate hydrolases"/>
    <property type="match status" value="1"/>
</dbReference>
<evidence type="ECO:0000256" key="4">
    <source>
        <dbReference type="ARBA" id="ARBA00022840"/>
    </source>
</evidence>
<dbReference type="InterPro" id="IPR003593">
    <property type="entry name" value="AAA+_ATPase"/>
</dbReference>
<keyword evidence="3" id="KW-0547">Nucleotide-binding</keyword>
<name>A0A075FT32_9EURY</name>
<reference evidence="7" key="1">
    <citation type="journal article" date="2014" name="Genome Biol. Evol.">
        <title>Pangenome evidence for extensive interdomain horizontal transfer affecting lineage core and shell genes in uncultured planktonic thaumarchaeota and euryarchaeota.</title>
        <authorList>
            <person name="Deschamps P."/>
            <person name="Zivanovic Y."/>
            <person name="Moreira D."/>
            <person name="Rodriguez-Valera F."/>
            <person name="Lopez-Garcia P."/>
        </authorList>
    </citation>
    <scope>NUCLEOTIDE SEQUENCE</scope>
</reference>
<keyword evidence="5" id="KW-0029">Amino-acid transport</keyword>
<protein>
    <submittedName>
        <fullName evidence="7">ABC transporter related protein (LivF)</fullName>
    </submittedName>
</protein>
<dbReference type="PANTHER" id="PTHR43820">
    <property type="entry name" value="HIGH-AFFINITY BRANCHED-CHAIN AMINO ACID TRANSPORT ATP-BINDING PROTEIN LIVF"/>
    <property type="match status" value="1"/>
</dbReference>
<feature type="domain" description="ABC transporter" evidence="6">
    <location>
        <begin position="2"/>
        <end position="236"/>
    </location>
</feature>
<evidence type="ECO:0000256" key="1">
    <source>
        <dbReference type="ARBA" id="ARBA00005417"/>
    </source>
</evidence>
<dbReference type="Gene3D" id="3.40.50.300">
    <property type="entry name" value="P-loop containing nucleotide triphosphate hydrolases"/>
    <property type="match status" value="1"/>
</dbReference>
<dbReference type="GO" id="GO:0015807">
    <property type="term" value="P:L-amino acid transport"/>
    <property type="evidence" value="ECO:0007669"/>
    <property type="project" value="TreeGrafter"/>
</dbReference>
<dbReference type="AlphaFoldDB" id="A0A075FT32"/>
<dbReference type="PANTHER" id="PTHR43820:SF4">
    <property type="entry name" value="HIGH-AFFINITY BRANCHED-CHAIN AMINO ACID TRANSPORT ATP-BINDING PROTEIN LIVF"/>
    <property type="match status" value="1"/>
</dbReference>
<keyword evidence="2" id="KW-0813">Transport</keyword>
<gene>
    <name evidence="7" type="primary">livF</name>
</gene>
<evidence type="ECO:0000313" key="7">
    <source>
        <dbReference type="EMBL" id="AIE92797.1"/>
    </source>
</evidence>
<dbReference type="InterPro" id="IPR003439">
    <property type="entry name" value="ABC_transporter-like_ATP-bd"/>
</dbReference>
<dbReference type="SMART" id="SM00382">
    <property type="entry name" value="AAA"/>
    <property type="match status" value="1"/>
</dbReference>
<dbReference type="InterPro" id="IPR052156">
    <property type="entry name" value="BCAA_Transport_ATP-bd_LivF"/>
</dbReference>
<proteinExistence type="inferred from homology"/>
<dbReference type="CDD" id="cd03224">
    <property type="entry name" value="ABC_TM1139_LivF_branched"/>
    <property type="match status" value="1"/>
</dbReference>
<dbReference type="GO" id="GO:0016887">
    <property type="term" value="F:ATP hydrolysis activity"/>
    <property type="evidence" value="ECO:0007669"/>
    <property type="project" value="InterPro"/>
</dbReference>
<evidence type="ECO:0000259" key="6">
    <source>
        <dbReference type="PROSITE" id="PS50893"/>
    </source>
</evidence>
<evidence type="ECO:0000256" key="2">
    <source>
        <dbReference type="ARBA" id="ARBA00022448"/>
    </source>
</evidence>
<organism evidence="7">
    <name type="scientific">uncultured marine group II/III euryarchaeote AD1000_28_C09</name>
    <dbReference type="NCBI Taxonomy" id="1457746"/>
    <lineage>
        <taxon>Archaea</taxon>
        <taxon>Methanobacteriati</taxon>
        <taxon>Methanobacteriota</taxon>
        <taxon>environmental samples</taxon>
    </lineage>
</organism>
<sequence length="239" mass="26365">MTRVLDVSGLEGGYDKVQIMNGVDLYVDEGEFVTVIGPNGCGKSTFIKLIFGIATYYKGSVKHKGQEVSGWRTDSLVNRGIAYVPQVDNVFPSLSVRENLEMGGISLPTPLLESRIDRALDMFEDLRPRMNDVAASLSGGQRQMLAISRALINDPDFLLLDEPTAALSPLYQQQIIERIDALRTKGITVLIVEQNARLSLSRSDRGYIFSNGKVVHTAPASEILVDPQINEYFLGTKKD</sequence>
<evidence type="ECO:0000256" key="5">
    <source>
        <dbReference type="ARBA" id="ARBA00022970"/>
    </source>
</evidence>
<dbReference type="InterPro" id="IPR017871">
    <property type="entry name" value="ABC_transporter-like_CS"/>
</dbReference>
<dbReference type="PROSITE" id="PS50893">
    <property type="entry name" value="ABC_TRANSPORTER_2"/>
    <property type="match status" value="1"/>
</dbReference>
<dbReference type="InterPro" id="IPR027417">
    <property type="entry name" value="P-loop_NTPase"/>
</dbReference>
<dbReference type="GO" id="GO:0005524">
    <property type="term" value="F:ATP binding"/>
    <property type="evidence" value="ECO:0007669"/>
    <property type="project" value="UniProtKB-KW"/>
</dbReference>
<dbReference type="EMBL" id="KF900376">
    <property type="protein sequence ID" value="AIE92797.1"/>
    <property type="molecule type" value="Genomic_DNA"/>
</dbReference>
<dbReference type="PROSITE" id="PS00211">
    <property type="entry name" value="ABC_TRANSPORTER_1"/>
    <property type="match status" value="1"/>
</dbReference>
<dbReference type="Pfam" id="PF00005">
    <property type="entry name" value="ABC_tran"/>
    <property type="match status" value="1"/>
</dbReference>
<dbReference type="GO" id="GO:0015658">
    <property type="term" value="F:branched-chain amino acid transmembrane transporter activity"/>
    <property type="evidence" value="ECO:0007669"/>
    <property type="project" value="TreeGrafter"/>
</dbReference>
<keyword evidence="4" id="KW-0067">ATP-binding</keyword>
<accession>A0A075FT32</accession>
<evidence type="ECO:0000256" key="3">
    <source>
        <dbReference type="ARBA" id="ARBA00022741"/>
    </source>
</evidence>